<evidence type="ECO:0000313" key="2">
    <source>
        <dbReference type="Proteomes" id="UP000273982"/>
    </source>
</evidence>
<gene>
    <name evidence="1" type="ORF">EHO51_03880</name>
</gene>
<sequence length="65" mass="7255">MSFSNSRFVPLAFWVGFLALGLATNVNHEQKTRGVAHSRQEMSVASASAKRLPLLIQDRTQIVRD</sequence>
<organism evidence="1 2">
    <name type="scientific">Methylocystis rosea</name>
    <dbReference type="NCBI Taxonomy" id="173366"/>
    <lineage>
        <taxon>Bacteria</taxon>
        <taxon>Pseudomonadati</taxon>
        <taxon>Pseudomonadota</taxon>
        <taxon>Alphaproteobacteria</taxon>
        <taxon>Hyphomicrobiales</taxon>
        <taxon>Methylocystaceae</taxon>
        <taxon>Methylocystis</taxon>
    </lineage>
</organism>
<reference evidence="1 2" key="1">
    <citation type="submission" date="2018-11" db="EMBL/GenBank/DDBJ databases">
        <title>Genome squencing of methanotrophic bacteria isolated from alkaline groundwater in Korea.</title>
        <authorList>
            <person name="Nguyen L.N."/>
        </authorList>
    </citation>
    <scope>NUCLEOTIDE SEQUENCE [LARGE SCALE GENOMIC DNA]</scope>
    <source>
        <strain evidence="1 2">GW6</strain>
    </source>
</reference>
<proteinExistence type="predicted"/>
<protein>
    <submittedName>
        <fullName evidence="1">Uncharacterized protein</fullName>
    </submittedName>
</protein>
<evidence type="ECO:0000313" key="1">
    <source>
        <dbReference type="EMBL" id="AZG75940.1"/>
    </source>
</evidence>
<dbReference type="AlphaFoldDB" id="A0A3G8M4H8"/>
<accession>A0A3G8M4H8</accession>
<name>A0A3G8M4H8_9HYPH</name>
<dbReference type="Proteomes" id="UP000273982">
    <property type="component" value="Chromosome"/>
</dbReference>
<dbReference type="EMBL" id="CP034086">
    <property type="protein sequence ID" value="AZG75940.1"/>
    <property type="molecule type" value="Genomic_DNA"/>
</dbReference>
<dbReference type="KEGG" id="mros:EHO51_03880"/>
<dbReference type="RefSeq" id="WP_124737783.1">
    <property type="nucleotide sequence ID" value="NZ_CP034086.1"/>
</dbReference>